<protein>
    <submittedName>
        <fullName evidence="2">Uncharacterized protein</fullName>
    </submittedName>
</protein>
<dbReference type="Proteomes" id="UP000000844">
    <property type="component" value="Chromosome"/>
</dbReference>
<sequence>MDVGISSEQRDKFRRMLAWVVCAAVIAGVGWTGASCLRQQADDPRPMTDAEAQRLSRVNVNNYKAGAVPFTADLPDSAGGGGFDGQIDWSQPVMHAEVAKEGKSTPHTLVQAVPGLVASREGTTRADAPVPEDDWTVRHMGQENRRGDDPQAATVDIIASAVLTLRSGRAADSQILKAKGSWLRQGVIDGATVDVFRAPLLLDAAASDDGQKLPEAVFWVDGESRLRRIQFNPGATSLATVDFLLSKKDVAKVHPVDLLGGAPIDPRKVTKAEAENLAGLRQRNSLGGADADITLPVADGKVIRAKGYVDWRAPMAYLAVDAPGKKNDGLLFVLPSGAATLRTEVDGKPPLQPQANGWKAQAWSERSEDGKPSDIDALLFKVLSMANPQIDNATVVKDKAAWLREDKLGSTATEVYEYPIPGDPDTDEPGQAAFRYWIGSKDDALHRIEMRTRKLGMAHVDLKPTDQPAAVVVPAPVAAGLGG</sequence>
<feature type="transmembrane region" description="Helical" evidence="1">
    <location>
        <begin position="16"/>
        <end position="34"/>
    </location>
</feature>
<evidence type="ECO:0000256" key="1">
    <source>
        <dbReference type="SAM" id="Phobius"/>
    </source>
</evidence>
<gene>
    <name evidence="2" type="ordered locus">Snas_3763</name>
</gene>
<accession>D3PXU0</accession>
<dbReference type="KEGG" id="sna:Snas_3763"/>
<keyword evidence="1" id="KW-0812">Transmembrane</keyword>
<name>D3PXU0_STANL</name>
<dbReference type="AlphaFoldDB" id="D3PXU0"/>
<keyword evidence="3" id="KW-1185">Reference proteome</keyword>
<evidence type="ECO:0000313" key="3">
    <source>
        <dbReference type="Proteomes" id="UP000000844"/>
    </source>
</evidence>
<evidence type="ECO:0000313" key="2">
    <source>
        <dbReference type="EMBL" id="ADD43420.1"/>
    </source>
</evidence>
<keyword evidence="1" id="KW-1133">Transmembrane helix</keyword>
<dbReference type="eggNOG" id="ENOG502ZSC1">
    <property type="taxonomic scope" value="Bacteria"/>
</dbReference>
<reference evidence="2 3" key="1">
    <citation type="journal article" date="2009" name="Stand. Genomic Sci.">
        <title>Complete genome sequence of Stackebrandtia nassauensis type strain (LLR-40K-21).</title>
        <authorList>
            <person name="Munk C."/>
            <person name="Lapidus A."/>
            <person name="Copeland A."/>
            <person name="Jando M."/>
            <person name="Mayilraj S."/>
            <person name="Glavina Del Rio T."/>
            <person name="Nolan M."/>
            <person name="Chen F."/>
            <person name="Lucas S."/>
            <person name="Tice H."/>
            <person name="Cheng J.F."/>
            <person name="Han C."/>
            <person name="Detter J.C."/>
            <person name="Bruce D."/>
            <person name="Goodwin L."/>
            <person name="Chain P."/>
            <person name="Pitluck S."/>
            <person name="Goker M."/>
            <person name="Ovchinikova G."/>
            <person name="Pati A."/>
            <person name="Ivanova N."/>
            <person name="Mavromatis K."/>
            <person name="Chen A."/>
            <person name="Palaniappan K."/>
            <person name="Land M."/>
            <person name="Hauser L."/>
            <person name="Chang Y.J."/>
            <person name="Jeffries C.D."/>
            <person name="Bristow J."/>
            <person name="Eisen J.A."/>
            <person name="Markowitz V."/>
            <person name="Hugenholtz P."/>
            <person name="Kyrpides N.C."/>
            <person name="Klenk H.P."/>
        </authorList>
    </citation>
    <scope>NUCLEOTIDE SEQUENCE [LARGE SCALE GENOMIC DNA]</scope>
    <source>
        <strain evidence="3">DSM 44728 / CIP 108903 / NRRL B-16338 / NBRC 102104 / LLR-40K-21</strain>
    </source>
</reference>
<dbReference type="EMBL" id="CP001778">
    <property type="protein sequence ID" value="ADD43420.1"/>
    <property type="molecule type" value="Genomic_DNA"/>
</dbReference>
<organism evidence="2 3">
    <name type="scientific">Stackebrandtia nassauensis (strain DSM 44728 / CIP 108903 / NRRL B-16338 / NBRC 102104 / LLR-40K-21)</name>
    <dbReference type="NCBI Taxonomy" id="446470"/>
    <lineage>
        <taxon>Bacteria</taxon>
        <taxon>Bacillati</taxon>
        <taxon>Actinomycetota</taxon>
        <taxon>Actinomycetes</taxon>
        <taxon>Glycomycetales</taxon>
        <taxon>Glycomycetaceae</taxon>
        <taxon>Stackebrandtia</taxon>
    </lineage>
</organism>
<keyword evidence="1" id="KW-0472">Membrane</keyword>
<dbReference type="HOGENOM" id="CLU_032983_0_0_11"/>
<proteinExistence type="predicted"/>